<evidence type="ECO:0000313" key="3">
    <source>
        <dbReference type="EMBL" id="PRQ09536.1"/>
    </source>
</evidence>
<organism evidence="3 4">
    <name type="scientific">Enhygromyxa salina</name>
    <dbReference type="NCBI Taxonomy" id="215803"/>
    <lineage>
        <taxon>Bacteria</taxon>
        <taxon>Pseudomonadati</taxon>
        <taxon>Myxococcota</taxon>
        <taxon>Polyangia</taxon>
        <taxon>Nannocystales</taxon>
        <taxon>Nannocystaceae</taxon>
        <taxon>Enhygromyxa</taxon>
    </lineage>
</organism>
<comment type="caution">
    <text evidence="3">The sequence shown here is derived from an EMBL/GenBank/DDBJ whole genome shotgun (WGS) entry which is preliminary data.</text>
</comment>
<dbReference type="OrthoDB" id="5490655at2"/>
<sequence>MLGAQTDPKDVTLPPPGEREWLIGQTAKLLAHPRHVSAYLRAPLLEATPAYFPDRWAGGEASVRRLLLRLLRYAGHPQHDVVVVIHEEDPARRGEVIAKPAPMRGKDPVAWFVRRDAEVLHFACELSALREPENLVPALARAVAHAHRVIAGVESPDNQRLIDVTGVVLGFGLLTTDACQRFYARNDGGFRTTRAESRLGALSVQDMSFLLAMQLEARGIDRRTRRRLLAKQQPNQAGFVREAQAWLTQQQPTVRARLGLPQPAQWPAPHDLEALTGPLEDPRRSASPEQLTSGSGVFDSEDLDERDDDEVSEHDHADDEPRRDIDLGIRGANRGKPVFRIERSGALRMAKLLGFPVLMIGGLLSRGNFGVDVPMQIVAPVAIGLAVLGLAVGSLFTDRRCSEPKCGSALREADRVCPLCGGVVMDVIHHPRERLGADEELVRKGKVTAEGLVVGWDEDANEDGDDDDDDDDDDVEPPRARV</sequence>
<feature type="region of interest" description="Disordered" evidence="1">
    <location>
        <begin position="454"/>
        <end position="482"/>
    </location>
</feature>
<feature type="compositionally biased region" description="Acidic residues" evidence="1">
    <location>
        <begin position="456"/>
        <end position="475"/>
    </location>
</feature>
<keyword evidence="2" id="KW-1133">Transmembrane helix</keyword>
<dbReference type="RefSeq" id="WP_106087851.1">
    <property type="nucleotide sequence ID" value="NZ_PVNL01000019.1"/>
</dbReference>
<evidence type="ECO:0000256" key="1">
    <source>
        <dbReference type="SAM" id="MobiDB-lite"/>
    </source>
</evidence>
<protein>
    <submittedName>
        <fullName evidence="3">Uncharacterized protein</fullName>
    </submittedName>
</protein>
<accession>A0A2S9YWR1</accession>
<keyword evidence="2" id="KW-0812">Transmembrane</keyword>
<dbReference type="EMBL" id="PVNL01000019">
    <property type="protein sequence ID" value="PRQ09536.1"/>
    <property type="molecule type" value="Genomic_DNA"/>
</dbReference>
<feature type="compositionally biased region" description="Basic and acidic residues" evidence="1">
    <location>
        <begin position="313"/>
        <end position="327"/>
    </location>
</feature>
<proteinExistence type="predicted"/>
<dbReference type="Proteomes" id="UP000238823">
    <property type="component" value="Unassembled WGS sequence"/>
</dbReference>
<keyword evidence="2" id="KW-0472">Membrane</keyword>
<dbReference type="AlphaFoldDB" id="A0A2S9YWR1"/>
<reference evidence="3 4" key="1">
    <citation type="submission" date="2018-03" db="EMBL/GenBank/DDBJ databases">
        <title>Draft Genome Sequences of the Obligatory Marine Myxobacteria Enhygromyxa salina SWB007.</title>
        <authorList>
            <person name="Poehlein A."/>
            <person name="Moghaddam J.A."/>
            <person name="Harms H."/>
            <person name="Alanjari M."/>
            <person name="Koenig G.M."/>
            <person name="Daniel R."/>
            <person name="Schaeberle T.F."/>
        </authorList>
    </citation>
    <scope>NUCLEOTIDE SEQUENCE [LARGE SCALE GENOMIC DNA]</scope>
    <source>
        <strain evidence="3 4">SWB007</strain>
    </source>
</reference>
<feature type="region of interest" description="Disordered" evidence="1">
    <location>
        <begin position="261"/>
        <end position="329"/>
    </location>
</feature>
<gene>
    <name evidence="3" type="ORF">ENSA7_07780</name>
</gene>
<feature type="compositionally biased region" description="Acidic residues" evidence="1">
    <location>
        <begin position="299"/>
        <end position="312"/>
    </location>
</feature>
<evidence type="ECO:0000313" key="4">
    <source>
        <dbReference type="Proteomes" id="UP000238823"/>
    </source>
</evidence>
<evidence type="ECO:0000256" key="2">
    <source>
        <dbReference type="SAM" id="Phobius"/>
    </source>
</evidence>
<name>A0A2S9YWR1_9BACT</name>
<feature type="transmembrane region" description="Helical" evidence="2">
    <location>
        <begin position="377"/>
        <end position="396"/>
    </location>
</feature>